<comment type="similarity">
    <text evidence="1">Belongs to the Gfo/Idh/MocA family.</text>
</comment>
<evidence type="ECO:0000256" key="7">
    <source>
        <dbReference type="ARBA" id="ARBA00042988"/>
    </source>
</evidence>
<dbReference type="OrthoDB" id="2129491at2759"/>
<dbReference type="GO" id="GO:0000166">
    <property type="term" value="F:nucleotide binding"/>
    <property type="evidence" value="ECO:0007669"/>
    <property type="project" value="InterPro"/>
</dbReference>
<evidence type="ECO:0000313" key="14">
    <source>
        <dbReference type="Proteomes" id="UP000708208"/>
    </source>
</evidence>
<dbReference type="InterPro" id="IPR050984">
    <property type="entry name" value="Gfo/Idh/MocA_domain"/>
</dbReference>
<evidence type="ECO:0000256" key="5">
    <source>
        <dbReference type="ARBA" id="ARBA00040603"/>
    </source>
</evidence>
<protein>
    <recommendedName>
        <fullName evidence="5">Trans-1,2-dihydrobenzene-1,2-diol dehydrogenase</fullName>
        <ecNumber evidence="4">1.1.1.179</ecNumber>
        <ecNumber evidence="3">1.3.1.20</ecNumber>
    </recommendedName>
    <alternativeName>
        <fullName evidence="8">D-xylose 1-dehydrogenase</fullName>
    </alternativeName>
    <alternativeName>
        <fullName evidence="7">D-xylose-NADP dehydrogenase</fullName>
    </alternativeName>
    <alternativeName>
        <fullName evidence="6">Dimeric dihydrodiol dehydrogenase</fullName>
    </alternativeName>
</protein>
<dbReference type="EMBL" id="CAJVCH010443770">
    <property type="protein sequence ID" value="CAG7819243.1"/>
    <property type="molecule type" value="Genomic_DNA"/>
</dbReference>
<evidence type="ECO:0000256" key="6">
    <source>
        <dbReference type="ARBA" id="ARBA00042926"/>
    </source>
</evidence>
<sequence>MALHWGILGTGLISNDFMSGFVTLPTTEHQLVAVGARNLEAAANFATQYKIPKAYGSYEELAQDPTVDIIYIGNITSRHYPWAKICLQHGKHVLCEKPLCVNAKEAKDLVAYAKKKNLFLMEAIWSRHFPAYHKLREELERKTIGDVLQIIVPFGIPASPQGYHLKPRETGAGTMNDIGVYCVQVATLVFGKEKPKVISAGHLNDDGVDASTSSTLVYSNGRTATLVTSSFVELANEAVLIGTKGTIKIPFPFWSPNKLETPDKTYEYELPRSSLKPILLHSEGLSYQCEEARRCIRNGLIESPNLPHNESVVIAEIIEDIRKQVGVKYPADEDLDSDKVQECYGVGIPTD</sequence>
<proteinExistence type="inferred from homology"/>
<comment type="catalytic activity">
    <reaction evidence="10">
        <text>D-xylose + NADP(+) = D-xylono-1,5-lactone + NADPH + H(+)</text>
        <dbReference type="Rhea" id="RHEA:22000"/>
        <dbReference type="ChEBI" id="CHEBI:15378"/>
        <dbReference type="ChEBI" id="CHEBI:15867"/>
        <dbReference type="ChEBI" id="CHEBI:53455"/>
        <dbReference type="ChEBI" id="CHEBI:57783"/>
        <dbReference type="ChEBI" id="CHEBI:58349"/>
        <dbReference type="EC" id="1.1.1.179"/>
    </reaction>
</comment>
<accession>A0A8J2LBI2</accession>
<organism evidence="13 14">
    <name type="scientific">Allacma fusca</name>
    <dbReference type="NCBI Taxonomy" id="39272"/>
    <lineage>
        <taxon>Eukaryota</taxon>
        <taxon>Metazoa</taxon>
        <taxon>Ecdysozoa</taxon>
        <taxon>Arthropoda</taxon>
        <taxon>Hexapoda</taxon>
        <taxon>Collembola</taxon>
        <taxon>Symphypleona</taxon>
        <taxon>Sminthuridae</taxon>
        <taxon>Allacma</taxon>
    </lineage>
</organism>
<gene>
    <name evidence="13" type="ORF">AFUS01_LOCUS29705</name>
</gene>
<dbReference type="PANTHER" id="PTHR22604:SF105">
    <property type="entry name" value="TRANS-1,2-DIHYDROBENZENE-1,2-DIOL DEHYDROGENASE"/>
    <property type="match status" value="1"/>
</dbReference>
<dbReference type="Pfam" id="PF01408">
    <property type="entry name" value="GFO_IDH_MocA"/>
    <property type="match status" value="1"/>
</dbReference>
<evidence type="ECO:0000259" key="12">
    <source>
        <dbReference type="Pfam" id="PF22725"/>
    </source>
</evidence>
<dbReference type="Pfam" id="PF22725">
    <property type="entry name" value="GFO_IDH_MocA_C3"/>
    <property type="match status" value="1"/>
</dbReference>
<dbReference type="GO" id="GO:0047115">
    <property type="term" value="F:trans-1,2-dihydrobenzene-1,2-diol dehydrogenase activity"/>
    <property type="evidence" value="ECO:0007669"/>
    <property type="project" value="UniProtKB-EC"/>
</dbReference>
<evidence type="ECO:0000259" key="11">
    <source>
        <dbReference type="Pfam" id="PF01408"/>
    </source>
</evidence>
<comment type="catalytic activity">
    <reaction evidence="9">
        <text>(1R,2R)-1,2-dihydrobenzene-1,2-diol + NADP(+) = catechol + NADPH + H(+)</text>
        <dbReference type="Rhea" id="RHEA:16729"/>
        <dbReference type="ChEBI" id="CHEBI:10702"/>
        <dbReference type="ChEBI" id="CHEBI:15378"/>
        <dbReference type="ChEBI" id="CHEBI:18135"/>
        <dbReference type="ChEBI" id="CHEBI:57783"/>
        <dbReference type="ChEBI" id="CHEBI:58349"/>
        <dbReference type="EC" id="1.3.1.20"/>
    </reaction>
</comment>
<dbReference type="InterPro" id="IPR000683">
    <property type="entry name" value="Gfo/Idh/MocA-like_OxRdtase_N"/>
</dbReference>
<dbReference type="EC" id="1.3.1.20" evidence="3"/>
<reference evidence="13" key="1">
    <citation type="submission" date="2021-06" db="EMBL/GenBank/DDBJ databases">
        <authorList>
            <person name="Hodson N. C."/>
            <person name="Mongue J. A."/>
            <person name="Jaron S. K."/>
        </authorList>
    </citation>
    <scope>NUCLEOTIDE SEQUENCE</scope>
</reference>
<evidence type="ECO:0000256" key="2">
    <source>
        <dbReference type="ARBA" id="ARBA00023002"/>
    </source>
</evidence>
<dbReference type="EC" id="1.1.1.179" evidence="4"/>
<name>A0A8J2LBI2_9HEXA</name>
<keyword evidence="14" id="KW-1185">Reference proteome</keyword>
<feature type="domain" description="Gfo/Idh/MocA-like oxidoreductase N-terminal" evidence="11">
    <location>
        <begin position="4"/>
        <end position="121"/>
    </location>
</feature>
<evidence type="ECO:0000256" key="1">
    <source>
        <dbReference type="ARBA" id="ARBA00010928"/>
    </source>
</evidence>
<dbReference type="PANTHER" id="PTHR22604">
    <property type="entry name" value="OXIDOREDUCTASES"/>
    <property type="match status" value="1"/>
</dbReference>
<dbReference type="GO" id="GO:0047837">
    <property type="term" value="F:D-xylose 1-dehydrogenase (NADP+) activity"/>
    <property type="evidence" value="ECO:0007669"/>
    <property type="project" value="UniProtKB-EC"/>
</dbReference>
<evidence type="ECO:0000256" key="9">
    <source>
        <dbReference type="ARBA" id="ARBA00047423"/>
    </source>
</evidence>
<dbReference type="AlphaFoldDB" id="A0A8J2LBI2"/>
<evidence type="ECO:0000256" key="4">
    <source>
        <dbReference type="ARBA" id="ARBA00038984"/>
    </source>
</evidence>
<comment type="caution">
    <text evidence="13">The sequence shown here is derived from an EMBL/GenBank/DDBJ whole genome shotgun (WGS) entry which is preliminary data.</text>
</comment>
<evidence type="ECO:0000256" key="8">
    <source>
        <dbReference type="ARBA" id="ARBA00043025"/>
    </source>
</evidence>
<dbReference type="Proteomes" id="UP000708208">
    <property type="component" value="Unassembled WGS sequence"/>
</dbReference>
<keyword evidence="2" id="KW-0560">Oxidoreductase</keyword>
<evidence type="ECO:0000256" key="10">
    <source>
        <dbReference type="ARBA" id="ARBA00049233"/>
    </source>
</evidence>
<dbReference type="InterPro" id="IPR055170">
    <property type="entry name" value="GFO_IDH_MocA-like_dom"/>
</dbReference>
<evidence type="ECO:0000256" key="3">
    <source>
        <dbReference type="ARBA" id="ARBA00038853"/>
    </source>
</evidence>
<evidence type="ECO:0000313" key="13">
    <source>
        <dbReference type="EMBL" id="CAG7819243.1"/>
    </source>
</evidence>
<feature type="domain" description="GFO/IDH/MocA-like oxidoreductase" evidence="12">
    <location>
        <begin position="132"/>
        <end position="247"/>
    </location>
</feature>